<gene>
    <name evidence="1" type="ORF">HPB50_014640</name>
</gene>
<keyword evidence="2" id="KW-1185">Reference proteome</keyword>
<protein>
    <submittedName>
        <fullName evidence="1">Uncharacterized protein</fullName>
    </submittedName>
</protein>
<evidence type="ECO:0000313" key="1">
    <source>
        <dbReference type="EMBL" id="KAH6924290.1"/>
    </source>
</evidence>
<evidence type="ECO:0000313" key="2">
    <source>
        <dbReference type="Proteomes" id="UP000821845"/>
    </source>
</evidence>
<dbReference type="EMBL" id="CM023488">
    <property type="protein sequence ID" value="KAH6924290.1"/>
    <property type="molecule type" value="Genomic_DNA"/>
</dbReference>
<accession>A0ACB7RQ14</accession>
<organism evidence="1 2">
    <name type="scientific">Hyalomma asiaticum</name>
    <name type="common">Tick</name>
    <dbReference type="NCBI Taxonomy" id="266040"/>
    <lineage>
        <taxon>Eukaryota</taxon>
        <taxon>Metazoa</taxon>
        <taxon>Ecdysozoa</taxon>
        <taxon>Arthropoda</taxon>
        <taxon>Chelicerata</taxon>
        <taxon>Arachnida</taxon>
        <taxon>Acari</taxon>
        <taxon>Parasitiformes</taxon>
        <taxon>Ixodida</taxon>
        <taxon>Ixodoidea</taxon>
        <taxon>Ixodidae</taxon>
        <taxon>Hyalomminae</taxon>
        <taxon>Hyalomma</taxon>
    </lineage>
</organism>
<comment type="caution">
    <text evidence="1">The sequence shown here is derived from an EMBL/GenBank/DDBJ whole genome shotgun (WGS) entry which is preliminary data.</text>
</comment>
<reference evidence="1" key="1">
    <citation type="submission" date="2020-05" db="EMBL/GenBank/DDBJ databases">
        <title>Large-scale comparative analyses of tick genomes elucidate their genetic diversity and vector capacities.</title>
        <authorList>
            <person name="Jia N."/>
            <person name="Wang J."/>
            <person name="Shi W."/>
            <person name="Du L."/>
            <person name="Sun Y."/>
            <person name="Zhan W."/>
            <person name="Jiang J."/>
            <person name="Wang Q."/>
            <person name="Zhang B."/>
            <person name="Ji P."/>
            <person name="Sakyi L.B."/>
            <person name="Cui X."/>
            <person name="Yuan T."/>
            <person name="Jiang B."/>
            <person name="Yang W."/>
            <person name="Lam T.T.-Y."/>
            <person name="Chang Q."/>
            <person name="Ding S."/>
            <person name="Wang X."/>
            <person name="Zhu J."/>
            <person name="Ruan X."/>
            <person name="Zhao L."/>
            <person name="Wei J."/>
            <person name="Que T."/>
            <person name="Du C."/>
            <person name="Cheng J."/>
            <person name="Dai P."/>
            <person name="Han X."/>
            <person name="Huang E."/>
            <person name="Gao Y."/>
            <person name="Liu J."/>
            <person name="Shao H."/>
            <person name="Ye R."/>
            <person name="Li L."/>
            <person name="Wei W."/>
            <person name="Wang X."/>
            <person name="Wang C."/>
            <person name="Yang T."/>
            <person name="Huo Q."/>
            <person name="Li W."/>
            <person name="Guo W."/>
            <person name="Chen H."/>
            <person name="Zhou L."/>
            <person name="Ni X."/>
            <person name="Tian J."/>
            <person name="Zhou Y."/>
            <person name="Sheng Y."/>
            <person name="Liu T."/>
            <person name="Pan Y."/>
            <person name="Xia L."/>
            <person name="Li J."/>
            <person name="Zhao F."/>
            <person name="Cao W."/>
        </authorList>
    </citation>
    <scope>NUCLEOTIDE SEQUENCE</scope>
    <source>
        <strain evidence="1">Hyas-2018</strain>
    </source>
</reference>
<sequence length="98" mass="11280">MRNFWLRTSAEVAKLDEVAERRLIKFQEKIRSFEPDVVALKAELESLIFSVTMLNSVIEAMISEKSTLASANKDLMRKNEILSKKVAEMEQYSRANNV</sequence>
<proteinExistence type="predicted"/>
<name>A0ACB7RQ14_HYAAI</name>
<dbReference type="Proteomes" id="UP000821845">
    <property type="component" value="Chromosome 8"/>
</dbReference>